<evidence type="ECO:0000256" key="7">
    <source>
        <dbReference type="ARBA" id="ARBA00023180"/>
    </source>
</evidence>
<evidence type="ECO:0000256" key="1">
    <source>
        <dbReference type="ARBA" id="ARBA00004271"/>
    </source>
</evidence>
<protein>
    <recommendedName>
        <fullName evidence="13">Cupin type-1 domain-containing protein</fullName>
    </recommendedName>
</protein>
<organism evidence="14 15">
    <name type="scientific">Cannabis sativa</name>
    <name type="common">Hemp</name>
    <name type="synonym">Marijuana</name>
    <dbReference type="NCBI Taxonomy" id="3483"/>
    <lineage>
        <taxon>Eukaryota</taxon>
        <taxon>Viridiplantae</taxon>
        <taxon>Streptophyta</taxon>
        <taxon>Embryophyta</taxon>
        <taxon>Tracheophyta</taxon>
        <taxon>Spermatophyta</taxon>
        <taxon>Magnoliopsida</taxon>
        <taxon>eudicotyledons</taxon>
        <taxon>Gunneridae</taxon>
        <taxon>Pentapetalae</taxon>
        <taxon>rosids</taxon>
        <taxon>fabids</taxon>
        <taxon>Rosales</taxon>
        <taxon>Cannabaceae</taxon>
        <taxon>Cannabis</taxon>
    </lineage>
</organism>
<feature type="binding site" evidence="9">
    <location>
        <position position="98"/>
    </location>
    <ligand>
        <name>oxalate</name>
        <dbReference type="ChEBI" id="CHEBI:30623"/>
    </ligand>
</feature>
<evidence type="ECO:0000256" key="3">
    <source>
        <dbReference type="ARBA" id="ARBA00022523"/>
    </source>
</evidence>
<dbReference type="CDD" id="cd02241">
    <property type="entry name" value="cupin_OxOx"/>
    <property type="match status" value="1"/>
</dbReference>
<feature type="binding site" evidence="10">
    <location>
        <position position="103"/>
    </location>
    <ligand>
        <name>Mn(2+)</name>
        <dbReference type="ChEBI" id="CHEBI:29035"/>
    </ligand>
</feature>
<keyword evidence="3" id="KW-0052">Apoplast</keyword>
<dbReference type="InterPro" id="IPR019780">
    <property type="entry name" value="Germin_Mn-BS"/>
</dbReference>
<dbReference type="EMBL" id="JAATIQ010000581">
    <property type="protein sequence ID" value="KAF4350849.1"/>
    <property type="molecule type" value="Genomic_DNA"/>
</dbReference>
<dbReference type="GO" id="GO:0048046">
    <property type="term" value="C:apoplast"/>
    <property type="evidence" value="ECO:0007669"/>
    <property type="project" value="UniProtKB-SubCell"/>
</dbReference>
<dbReference type="GO" id="GO:0030145">
    <property type="term" value="F:manganese ion binding"/>
    <property type="evidence" value="ECO:0007669"/>
    <property type="project" value="InterPro"/>
</dbReference>
<gene>
    <name evidence="14" type="ORF">G4B88_027762</name>
</gene>
<accession>A0A7J6DZG8</accession>
<dbReference type="InterPro" id="IPR006045">
    <property type="entry name" value="Cupin_1"/>
</dbReference>
<evidence type="ECO:0000256" key="10">
    <source>
        <dbReference type="PIRSR" id="PIRSR601929-2"/>
    </source>
</evidence>
<feature type="binding site" evidence="9">
    <location>
        <position position="103"/>
    </location>
    <ligand>
        <name>oxalate</name>
        <dbReference type="ChEBI" id="CHEBI:30623"/>
    </ligand>
</feature>
<evidence type="ECO:0000256" key="5">
    <source>
        <dbReference type="ARBA" id="ARBA00022723"/>
    </source>
</evidence>
<dbReference type="SUPFAM" id="SSF51182">
    <property type="entry name" value="RmlC-like cupins"/>
    <property type="match status" value="1"/>
</dbReference>
<evidence type="ECO:0000256" key="6">
    <source>
        <dbReference type="ARBA" id="ARBA00023157"/>
    </source>
</evidence>
<feature type="chain" id="PRO_5029684339" description="Cupin type-1 domain-containing protein" evidence="12">
    <location>
        <begin position="23"/>
        <end position="300"/>
    </location>
</feature>
<keyword evidence="8 9" id="KW-0464">Manganese</keyword>
<reference evidence="14 15" key="1">
    <citation type="journal article" date="2020" name="bioRxiv">
        <title>Sequence and annotation of 42 cannabis genomes reveals extensive copy number variation in cannabinoid synthesis and pathogen resistance genes.</title>
        <authorList>
            <person name="Mckernan K.J."/>
            <person name="Helbert Y."/>
            <person name="Kane L.T."/>
            <person name="Ebling H."/>
            <person name="Zhang L."/>
            <person name="Liu B."/>
            <person name="Eaton Z."/>
            <person name="Mclaughlin S."/>
            <person name="Kingan S."/>
            <person name="Baybayan P."/>
            <person name="Concepcion G."/>
            <person name="Jordan M."/>
            <person name="Riva A."/>
            <person name="Barbazuk W."/>
            <person name="Harkins T."/>
        </authorList>
    </citation>
    <scope>NUCLEOTIDE SEQUENCE [LARGE SCALE GENOMIC DNA]</scope>
    <source>
        <strain evidence="15">cv. Jamaican Lion 4</strain>
        <tissue evidence="14">Leaf</tissue>
    </source>
</reference>
<feature type="disulfide bond" evidence="11">
    <location>
        <begin position="32"/>
        <end position="42"/>
    </location>
</feature>
<keyword evidence="5 9" id="KW-0479">Metal-binding</keyword>
<keyword evidence="4" id="KW-0964">Secreted</keyword>
<evidence type="ECO:0000256" key="11">
    <source>
        <dbReference type="PIRSR" id="PIRSR601929-3"/>
    </source>
</evidence>
<evidence type="ECO:0000313" key="15">
    <source>
        <dbReference type="Proteomes" id="UP000583929"/>
    </source>
</evidence>
<feature type="domain" description="Cupin type-1" evidence="13">
    <location>
        <begin position="55"/>
        <end position="109"/>
    </location>
</feature>
<comment type="caution">
    <text evidence="14">The sequence shown here is derived from an EMBL/GenBank/DDBJ whole genome shotgun (WGS) entry which is preliminary data.</text>
</comment>
<evidence type="ECO:0000259" key="13">
    <source>
        <dbReference type="Pfam" id="PF00190"/>
    </source>
</evidence>
<dbReference type="PROSITE" id="PS00725">
    <property type="entry name" value="GERMIN"/>
    <property type="match status" value="1"/>
</dbReference>
<feature type="domain" description="Cupin type-1" evidence="13">
    <location>
        <begin position="116"/>
        <end position="162"/>
    </location>
</feature>
<dbReference type="InterPro" id="IPR011051">
    <property type="entry name" value="RmlC_Cupin_sf"/>
</dbReference>
<feature type="binding site" evidence="9">
    <location>
        <position position="108"/>
    </location>
    <ligand>
        <name>oxalate</name>
        <dbReference type="ChEBI" id="CHEBI:30623"/>
    </ligand>
</feature>
<dbReference type="Gene3D" id="2.60.120.10">
    <property type="entry name" value="Jelly Rolls"/>
    <property type="match status" value="2"/>
</dbReference>
<dbReference type="PANTHER" id="PTHR31238">
    <property type="entry name" value="GERMIN-LIKE PROTEIN SUBFAMILY 3 MEMBER 3"/>
    <property type="match status" value="1"/>
</dbReference>
<proteinExistence type="inferred from homology"/>
<keyword evidence="12" id="KW-0732">Signal</keyword>
<dbReference type="InterPro" id="IPR001929">
    <property type="entry name" value="Germin"/>
</dbReference>
<feature type="binding site" evidence="10">
    <location>
        <position position="101"/>
    </location>
    <ligand>
        <name>Mn(2+)</name>
        <dbReference type="ChEBI" id="CHEBI:29035"/>
    </ligand>
</feature>
<keyword evidence="15" id="KW-1185">Reference proteome</keyword>
<sequence length="300" mass="33020">MKSAHFLVTLAIFALASSIASAYDPSPLQDFCVAVDDPEKACQGRRLFSSLGWTLDTPRDTHNPIGSNVTQLNVDMIRGLNTLGITLACIDFAPYGQNPPHTHPRGTEIREHSTLGHTPAVAFAALSSLNAGVITIANAVFGSDPPINPDVLAKAFQVDKNIIDHLQKQFWRAAKLPSVSIHVDPDGSVLQSILLDVLTLRCSCLPSITSARKMMSSSGMKVKLWLPLFVVANMCFDRGKATPSDPLAIINNAHLMLFQSKLVWFRCRLVEEHGHNLNQSKEGWREAWSHQIVEAHRCER</sequence>
<comment type="subcellular location">
    <subcellularLocation>
        <location evidence="1">Secreted</location>
        <location evidence="1">Extracellular space</location>
        <location evidence="1">Apoplast</location>
    </subcellularLocation>
</comment>
<keyword evidence="7" id="KW-0325">Glycoprotein</keyword>
<evidence type="ECO:0000256" key="4">
    <source>
        <dbReference type="ARBA" id="ARBA00022525"/>
    </source>
</evidence>
<dbReference type="Proteomes" id="UP000583929">
    <property type="component" value="Unassembled WGS sequence"/>
</dbReference>
<name>A0A7J6DZG8_CANSA</name>
<evidence type="ECO:0000256" key="8">
    <source>
        <dbReference type="ARBA" id="ARBA00023211"/>
    </source>
</evidence>
<evidence type="ECO:0000256" key="2">
    <source>
        <dbReference type="ARBA" id="ARBA00007456"/>
    </source>
</evidence>
<comment type="similarity">
    <text evidence="2">Belongs to the germin family.</text>
</comment>
<evidence type="ECO:0000313" key="14">
    <source>
        <dbReference type="EMBL" id="KAF4350849.1"/>
    </source>
</evidence>
<feature type="binding site" evidence="10">
    <location>
        <position position="108"/>
    </location>
    <ligand>
        <name>Mn(2+)</name>
        <dbReference type="ChEBI" id="CHEBI:29035"/>
    </ligand>
</feature>
<dbReference type="Pfam" id="PF00190">
    <property type="entry name" value="Cupin_1"/>
    <property type="match status" value="2"/>
</dbReference>
<dbReference type="AlphaFoldDB" id="A0A7J6DZG8"/>
<feature type="signal peptide" evidence="12">
    <location>
        <begin position="1"/>
        <end position="22"/>
    </location>
</feature>
<dbReference type="InterPro" id="IPR014710">
    <property type="entry name" value="RmlC-like_jellyroll"/>
</dbReference>
<keyword evidence="6 11" id="KW-1015">Disulfide bond</keyword>
<evidence type="ECO:0000256" key="9">
    <source>
        <dbReference type="PIRSR" id="PIRSR601929-1"/>
    </source>
</evidence>
<evidence type="ECO:0000256" key="12">
    <source>
        <dbReference type="SAM" id="SignalP"/>
    </source>
</evidence>